<reference evidence="5 6" key="1">
    <citation type="submission" date="2015-07" db="EMBL/GenBank/DDBJ databases">
        <authorList>
            <person name="Noorani M."/>
        </authorList>
    </citation>
    <scope>NUCLEOTIDE SEQUENCE [LARGE SCALE GENOMIC DNA]</scope>
    <source>
        <strain evidence="5 6">CECT 7802</strain>
    </source>
</reference>
<dbReference type="EMBL" id="CXSU01000005">
    <property type="protein sequence ID" value="CTQ48526.1"/>
    <property type="molecule type" value="Genomic_DNA"/>
</dbReference>
<dbReference type="InterPro" id="IPR036390">
    <property type="entry name" value="WH_DNA-bd_sf"/>
</dbReference>
<sequence length="215" mass="23613">MRQADIIAKDIENRIVTGELDHGVRLDEVSIAERHAVSRTPVREALQLLTASGMVEHLPRRGVFVRQPDLVELLQMFETMAEWEGVAGRLAAMRIDGEGLARLMAADTACAAAAAAGDADRYYSENAVFHAVIYAATANAFLEGELLRLHHRLRPYRRSQLLMRGRMEQSLSEHRAIAAALRDGDANGAAAALRAHVTVQSERIHLMLGRTKAAS</sequence>
<dbReference type="Gene3D" id="1.10.10.10">
    <property type="entry name" value="Winged helix-like DNA-binding domain superfamily/Winged helix DNA-binding domain"/>
    <property type="match status" value="1"/>
</dbReference>
<evidence type="ECO:0000256" key="3">
    <source>
        <dbReference type="ARBA" id="ARBA00023163"/>
    </source>
</evidence>
<evidence type="ECO:0000256" key="2">
    <source>
        <dbReference type="ARBA" id="ARBA00023125"/>
    </source>
</evidence>
<gene>
    <name evidence="5" type="primary">lutR_2</name>
    <name evidence="5" type="ORF">JDO7802_00528</name>
</gene>
<dbReference type="STRING" id="420998.JDO7802_00528"/>
<dbReference type="CDD" id="cd07377">
    <property type="entry name" value="WHTH_GntR"/>
    <property type="match status" value="1"/>
</dbReference>
<name>A0A0M6YHI1_9RHOB</name>
<dbReference type="Gene3D" id="1.20.120.530">
    <property type="entry name" value="GntR ligand-binding domain-like"/>
    <property type="match status" value="1"/>
</dbReference>
<keyword evidence="1" id="KW-0805">Transcription regulation</keyword>
<evidence type="ECO:0000313" key="6">
    <source>
        <dbReference type="Proteomes" id="UP000049222"/>
    </source>
</evidence>
<keyword evidence="2" id="KW-0238">DNA-binding</keyword>
<organism evidence="5 6">
    <name type="scientific">Jannaschia donghaensis</name>
    <dbReference type="NCBI Taxonomy" id="420998"/>
    <lineage>
        <taxon>Bacteria</taxon>
        <taxon>Pseudomonadati</taxon>
        <taxon>Pseudomonadota</taxon>
        <taxon>Alphaproteobacteria</taxon>
        <taxon>Rhodobacterales</taxon>
        <taxon>Roseobacteraceae</taxon>
        <taxon>Jannaschia</taxon>
    </lineage>
</organism>
<keyword evidence="3" id="KW-0804">Transcription</keyword>
<dbReference type="AlphaFoldDB" id="A0A0M6YHI1"/>
<keyword evidence="6" id="KW-1185">Reference proteome</keyword>
<dbReference type="Pfam" id="PF00392">
    <property type="entry name" value="GntR"/>
    <property type="match status" value="1"/>
</dbReference>
<dbReference type="PROSITE" id="PS50949">
    <property type="entry name" value="HTH_GNTR"/>
    <property type="match status" value="1"/>
</dbReference>
<dbReference type="PANTHER" id="PTHR43537:SF49">
    <property type="entry name" value="TRANSCRIPTIONAL REGULATORY PROTEIN"/>
    <property type="match status" value="1"/>
</dbReference>
<evidence type="ECO:0000259" key="4">
    <source>
        <dbReference type="PROSITE" id="PS50949"/>
    </source>
</evidence>
<feature type="domain" description="HTH gntR-type" evidence="4">
    <location>
        <begin position="1"/>
        <end position="68"/>
    </location>
</feature>
<dbReference type="RefSeq" id="WP_245624089.1">
    <property type="nucleotide sequence ID" value="NZ_CXSU01000005.1"/>
</dbReference>
<dbReference type="Pfam" id="PF07729">
    <property type="entry name" value="FCD"/>
    <property type="match status" value="1"/>
</dbReference>
<proteinExistence type="predicted"/>
<dbReference type="InterPro" id="IPR011711">
    <property type="entry name" value="GntR_C"/>
</dbReference>
<dbReference type="GO" id="GO:0003700">
    <property type="term" value="F:DNA-binding transcription factor activity"/>
    <property type="evidence" value="ECO:0007669"/>
    <property type="project" value="InterPro"/>
</dbReference>
<dbReference type="SMART" id="SM00895">
    <property type="entry name" value="FCD"/>
    <property type="match status" value="1"/>
</dbReference>
<dbReference type="SMART" id="SM00345">
    <property type="entry name" value="HTH_GNTR"/>
    <property type="match status" value="1"/>
</dbReference>
<dbReference type="SUPFAM" id="SSF46785">
    <property type="entry name" value="Winged helix' DNA-binding domain"/>
    <property type="match status" value="1"/>
</dbReference>
<dbReference type="InterPro" id="IPR008920">
    <property type="entry name" value="TF_FadR/GntR_C"/>
</dbReference>
<dbReference type="Proteomes" id="UP000049222">
    <property type="component" value="Unassembled WGS sequence"/>
</dbReference>
<evidence type="ECO:0000256" key="1">
    <source>
        <dbReference type="ARBA" id="ARBA00023015"/>
    </source>
</evidence>
<protein>
    <submittedName>
        <fullName evidence="5">L-lactate utilization operon repressor</fullName>
    </submittedName>
</protein>
<dbReference type="InterPro" id="IPR036388">
    <property type="entry name" value="WH-like_DNA-bd_sf"/>
</dbReference>
<dbReference type="SUPFAM" id="SSF48008">
    <property type="entry name" value="GntR ligand-binding domain-like"/>
    <property type="match status" value="1"/>
</dbReference>
<dbReference type="GO" id="GO:0003677">
    <property type="term" value="F:DNA binding"/>
    <property type="evidence" value="ECO:0007669"/>
    <property type="project" value="UniProtKB-KW"/>
</dbReference>
<dbReference type="PANTHER" id="PTHR43537">
    <property type="entry name" value="TRANSCRIPTIONAL REGULATOR, GNTR FAMILY"/>
    <property type="match status" value="1"/>
</dbReference>
<dbReference type="InterPro" id="IPR000524">
    <property type="entry name" value="Tscrpt_reg_HTH_GntR"/>
</dbReference>
<accession>A0A0M6YHI1</accession>
<evidence type="ECO:0000313" key="5">
    <source>
        <dbReference type="EMBL" id="CTQ48526.1"/>
    </source>
</evidence>